<keyword evidence="2" id="KW-0812">Transmembrane</keyword>
<keyword evidence="2" id="KW-1133">Transmembrane helix</keyword>
<evidence type="ECO:0000313" key="3">
    <source>
        <dbReference type="EMBL" id="CAE0790611.1"/>
    </source>
</evidence>
<accession>A0A7S4FEY7</accession>
<evidence type="ECO:0000256" key="2">
    <source>
        <dbReference type="SAM" id="Phobius"/>
    </source>
</evidence>
<dbReference type="AlphaFoldDB" id="A0A7S4FEY7"/>
<organism evidence="3">
    <name type="scientific">Eutreptiella gymnastica</name>
    <dbReference type="NCBI Taxonomy" id="73025"/>
    <lineage>
        <taxon>Eukaryota</taxon>
        <taxon>Discoba</taxon>
        <taxon>Euglenozoa</taxon>
        <taxon>Euglenida</taxon>
        <taxon>Spirocuta</taxon>
        <taxon>Euglenophyceae</taxon>
        <taxon>Eutreptiales</taxon>
        <taxon>Eutreptiaceae</taxon>
        <taxon>Eutreptiella</taxon>
    </lineage>
</organism>
<protein>
    <submittedName>
        <fullName evidence="3">Uncharacterized protein</fullName>
    </submittedName>
</protein>
<evidence type="ECO:0000256" key="1">
    <source>
        <dbReference type="SAM" id="MobiDB-lite"/>
    </source>
</evidence>
<feature type="transmembrane region" description="Helical" evidence="2">
    <location>
        <begin position="105"/>
        <end position="122"/>
    </location>
</feature>
<reference evidence="3" key="1">
    <citation type="submission" date="2021-01" db="EMBL/GenBank/DDBJ databases">
        <authorList>
            <person name="Corre E."/>
            <person name="Pelletier E."/>
            <person name="Niang G."/>
            <person name="Scheremetjew M."/>
            <person name="Finn R."/>
            <person name="Kale V."/>
            <person name="Holt S."/>
            <person name="Cochrane G."/>
            <person name="Meng A."/>
            <person name="Brown T."/>
            <person name="Cohen L."/>
        </authorList>
    </citation>
    <scope>NUCLEOTIDE SEQUENCE</scope>
    <source>
        <strain evidence="3">CCMP1594</strain>
    </source>
</reference>
<feature type="region of interest" description="Disordered" evidence="1">
    <location>
        <begin position="38"/>
        <end position="59"/>
    </location>
</feature>
<feature type="compositionally biased region" description="Polar residues" evidence="1">
    <location>
        <begin position="41"/>
        <end position="55"/>
    </location>
</feature>
<keyword evidence="2" id="KW-0472">Membrane</keyword>
<dbReference type="EMBL" id="HBJA01005174">
    <property type="protein sequence ID" value="CAE0790611.1"/>
    <property type="molecule type" value="Transcribed_RNA"/>
</dbReference>
<gene>
    <name evidence="3" type="ORF">EGYM00163_LOCUS1725</name>
</gene>
<sequence>MLTNKQIPKNPGMTKKTAAMFKRRAVAKMAPTPIVTWLHDANTTTRQPPSTYNSVRKNKRYKQQNTKTLGSSIAFSPVSGFSIQHPIFQLFSIQQPPRVSQRPPFIIFIIAPLGAMCLALVWV</sequence>
<name>A0A7S4FEY7_9EUGL</name>
<proteinExistence type="predicted"/>